<proteinExistence type="predicted"/>
<evidence type="ECO:0000256" key="1">
    <source>
        <dbReference type="SAM" id="MobiDB-lite"/>
    </source>
</evidence>
<reference evidence="2 3" key="1">
    <citation type="journal article" date="2019" name="BMC Genomics">
        <title>New insights from Opisthorchis felineus genome: update on genomics of the epidemiologically important liver flukes.</title>
        <authorList>
            <person name="Ershov N.I."/>
            <person name="Mordvinov V.A."/>
            <person name="Prokhortchouk E.B."/>
            <person name="Pakharukova M.Y."/>
            <person name="Gunbin K.V."/>
            <person name="Ustyantsev K."/>
            <person name="Genaev M.A."/>
            <person name="Blinov A.G."/>
            <person name="Mazur A."/>
            <person name="Boulygina E."/>
            <person name="Tsygankova S."/>
            <person name="Khrameeva E."/>
            <person name="Chekanov N."/>
            <person name="Fan G."/>
            <person name="Xiao A."/>
            <person name="Zhang H."/>
            <person name="Xu X."/>
            <person name="Yang H."/>
            <person name="Solovyev V."/>
            <person name="Lee S.M."/>
            <person name="Liu X."/>
            <person name="Afonnikov D.A."/>
            <person name="Skryabin K.G."/>
        </authorList>
    </citation>
    <scope>NUCLEOTIDE SEQUENCE [LARGE SCALE GENOMIC DNA]</scope>
    <source>
        <strain evidence="2">AK-0245</strain>
        <tissue evidence="2">Whole organism</tissue>
    </source>
</reference>
<evidence type="ECO:0000313" key="2">
    <source>
        <dbReference type="EMBL" id="TGZ67899.1"/>
    </source>
</evidence>
<dbReference type="Proteomes" id="UP000308267">
    <property type="component" value="Unassembled WGS sequence"/>
</dbReference>
<feature type="region of interest" description="Disordered" evidence="1">
    <location>
        <begin position="120"/>
        <end position="139"/>
    </location>
</feature>
<accession>A0A4S2M108</accession>
<name>A0A4S2M108_OPIFE</name>
<protein>
    <submittedName>
        <fullName evidence="2">Uncharacterized protein</fullName>
    </submittedName>
</protein>
<organism evidence="2 3">
    <name type="scientific">Opisthorchis felineus</name>
    <dbReference type="NCBI Taxonomy" id="147828"/>
    <lineage>
        <taxon>Eukaryota</taxon>
        <taxon>Metazoa</taxon>
        <taxon>Spiralia</taxon>
        <taxon>Lophotrochozoa</taxon>
        <taxon>Platyhelminthes</taxon>
        <taxon>Trematoda</taxon>
        <taxon>Digenea</taxon>
        <taxon>Opisthorchiida</taxon>
        <taxon>Opisthorchiata</taxon>
        <taxon>Opisthorchiidae</taxon>
        <taxon>Opisthorchis</taxon>
    </lineage>
</organism>
<gene>
    <name evidence="2" type="ORF">CRM22_004552</name>
</gene>
<dbReference type="OrthoDB" id="10417039at2759"/>
<comment type="caution">
    <text evidence="2">The sequence shown here is derived from an EMBL/GenBank/DDBJ whole genome shotgun (WGS) entry which is preliminary data.</text>
</comment>
<dbReference type="EMBL" id="SJOL01006394">
    <property type="protein sequence ID" value="TGZ67899.1"/>
    <property type="molecule type" value="Genomic_DNA"/>
</dbReference>
<evidence type="ECO:0000313" key="3">
    <source>
        <dbReference type="Proteomes" id="UP000308267"/>
    </source>
</evidence>
<sequence length="606" mass="69209">MHMNFSSFDTIESNQTQHGWCFRNIFACLRRRWTNSGQAHQPNSELVPKPSKESVELSLLDTIESWAQVRPITTEVIRRLFPKGKFIVVNGGHELSQPVLDKLQSMICELSERKYNPSHNQKKFVTAGREPPEGKNMLTITDSTSLDTEREETVTDYRSILLCVASKDVHERELRELFCLTSTTSEEPLLIIACYCSALSSGEISCYICFQQSPLTERDWLRTKSFGEKMLSTMVRIRCQMPVFPSMGGYNYSGLRQIHGRQSDAHMKPKFRETVQLICKVIAESCMADLAFLLFRSRQTTVFTCPATSECCFSSAIPIETKEHLKNRNLLDGSVQFISDRTELETIRTLLVDPHFRPNRRWESLSLFTVRKPEEAAKCKANGGIGYVDLDCACGDQWDSSLVVVGIVQYNSSKSDATSRSSFTDDVKRRLETEWSTLEEFLTTGRSDNHRGADLMTSWKHKFHVISSSLVLWHVSPATILETMFTMIRCVLEFDSCSIFKYDPVEDVWMAELYNYPTEKQMRVAHSWKNVSEIFSPLFPSGMIAKGILGSTFMKLDGASIKRILAIHIKIHIIFLPFYDIFISGPPYTKKHFITGCQAQFTCYPI</sequence>
<keyword evidence="3" id="KW-1185">Reference proteome</keyword>
<dbReference type="AlphaFoldDB" id="A0A4S2M108"/>